<protein>
    <submittedName>
        <fullName evidence="1">Uncharacterized protein</fullName>
    </submittedName>
</protein>
<evidence type="ECO:0000313" key="1">
    <source>
        <dbReference type="EMBL" id="CAH1209637.1"/>
    </source>
</evidence>
<dbReference type="EMBL" id="CAKMMF010000016">
    <property type="protein sequence ID" value="CAH1209637.1"/>
    <property type="molecule type" value="Genomic_DNA"/>
</dbReference>
<organism evidence="1 2">
    <name type="scientific">Paenibacillus plantiphilus</name>
    <dbReference type="NCBI Taxonomy" id="2905650"/>
    <lineage>
        <taxon>Bacteria</taxon>
        <taxon>Bacillati</taxon>
        <taxon>Bacillota</taxon>
        <taxon>Bacilli</taxon>
        <taxon>Bacillales</taxon>
        <taxon>Paenibacillaceae</taxon>
        <taxon>Paenibacillus</taxon>
    </lineage>
</organism>
<dbReference type="Proteomes" id="UP000838686">
    <property type="component" value="Unassembled WGS sequence"/>
</dbReference>
<sequence>MRGVTMKEEKLAIGIVTPSGIWFDGRIYSCSKAVRHQWFKQAELIGGWPVSVRSYEEQTDQIDVLLDNGDSVICIRIDHIPVHTAKLEAYYLEFQRLVTLRKQRQTAKETILEDLRHSDEPTNN</sequence>
<gene>
    <name evidence="1" type="ORF">PAECIP111893_03083</name>
</gene>
<accession>A0ABM9CE44</accession>
<proteinExistence type="predicted"/>
<keyword evidence="2" id="KW-1185">Reference proteome</keyword>
<comment type="caution">
    <text evidence="1">The sequence shown here is derived from an EMBL/GenBank/DDBJ whole genome shotgun (WGS) entry which is preliminary data.</text>
</comment>
<evidence type="ECO:0000313" key="2">
    <source>
        <dbReference type="Proteomes" id="UP000838686"/>
    </source>
</evidence>
<reference evidence="1" key="1">
    <citation type="submission" date="2022-01" db="EMBL/GenBank/DDBJ databases">
        <authorList>
            <person name="Criscuolo A."/>
        </authorList>
    </citation>
    <scope>NUCLEOTIDE SEQUENCE</scope>
    <source>
        <strain evidence="1">CIP111893</strain>
    </source>
</reference>
<name>A0ABM9CE44_9BACL</name>